<gene>
    <name evidence="1" type="ORF">AB3G37_24275</name>
</gene>
<dbReference type="EMBL" id="CP165628">
    <property type="protein sequence ID" value="XDU72547.1"/>
    <property type="molecule type" value="Genomic_DNA"/>
</dbReference>
<reference evidence="1" key="1">
    <citation type="submission" date="2024-07" db="EMBL/GenBank/DDBJ databases">
        <authorList>
            <person name="Biller S.J."/>
        </authorList>
    </citation>
    <scope>NUCLEOTIDE SEQUENCE</scope>
    <source>
        <strain evidence="1">WC2420</strain>
    </source>
</reference>
<evidence type="ECO:0000313" key="1">
    <source>
        <dbReference type="EMBL" id="XDU72547.1"/>
    </source>
</evidence>
<dbReference type="AlphaFoldDB" id="A0AB39VTD1"/>
<name>A0AB39VTD1_9GAMM</name>
<dbReference type="RefSeq" id="WP_369789301.1">
    <property type="nucleotide sequence ID" value="NZ_CP165628.1"/>
</dbReference>
<accession>A0AB39VTD1</accession>
<protein>
    <submittedName>
        <fullName evidence="1">Uncharacterized protein</fullName>
    </submittedName>
</protein>
<proteinExistence type="predicted"/>
<organism evidence="1">
    <name type="scientific">Rouxiella sp. WC2420</name>
    <dbReference type="NCBI Taxonomy" id="3234145"/>
    <lineage>
        <taxon>Bacteria</taxon>
        <taxon>Pseudomonadati</taxon>
        <taxon>Pseudomonadota</taxon>
        <taxon>Gammaproteobacteria</taxon>
        <taxon>Enterobacterales</taxon>
        <taxon>Yersiniaceae</taxon>
        <taxon>Rouxiella</taxon>
    </lineage>
</organism>
<sequence>MPKIINVNNIPGYKPVKTIEKDFPNKTSLANHVNNVGNNSNSSPESNILCTDPFIGINMERVYSPCQNEIQKPLPTLKIFMALGTIALIGGSMAYASGALRAEEAENLLGRGNHESNKNLIDLGFSRGFSGKMEAKHLLAIKVIDDYNKSPNRSNPLPPRRVLSTPKDNKRLIIIDHIIKDVAASFNSFETNISHDNKSLEKMTGSQRELFIKRISLYKKAQQEIATLQAAILKITSNMNISVYNEAKALITLIDSFCKKFKAMDENASEIVKIPQNLLSLSQLLEIQQERLETLSS</sequence>